<evidence type="ECO:0000313" key="2">
    <source>
        <dbReference type="Proteomes" id="UP000694541"/>
    </source>
</evidence>
<reference evidence="1" key="2">
    <citation type="submission" date="2025-09" db="UniProtKB">
        <authorList>
            <consortium name="Ensembl"/>
        </authorList>
    </citation>
    <scope>IDENTIFICATION</scope>
</reference>
<dbReference type="AlphaFoldDB" id="A0A8B9MVQ8"/>
<accession>A0A8B9MVQ8</accession>
<dbReference type="Ensembl" id="ENSANIT00000010963.1">
    <property type="protein sequence ID" value="ENSANIP00000010590.1"/>
    <property type="gene ID" value="ENSANIG00000007172.1"/>
</dbReference>
<reference evidence="1" key="1">
    <citation type="submission" date="2025-08" db="UniProtKB">
        <authorList>
            <consortium name="Ensembl"/>
        </authorList>
    </citation>
    <scope>IDENTIFICATION</scope>
</reference>
<evidence type="ECO:0000313" key="1">
    <source>
        <dbReference type="Ensembl" id="ENSANIP00000010590.1"/>
    </source>
</evidence>
<organism evidence="1 2">
    <name type="scientific">Accipiter nisus</name>
    <name type="common">Eurasian sparrowhawk</name>
    <dbReference type="NCBI Taxonomy" id="211598"/>
    <lineage>
        <taxon>Eukaryota</taxon>
        <taxon>Metazoa</taxon>
        <taxon>Chordata</taxon>
        <taxon>Craniata</taxon>
        <taxon>Vertebrata</taxon>
        <taxon>Euteleostomi</taxon>
        <taxon>Archelosauria</taxon>
        <taxon>Archosauria</taxon>
        <taxon>Dinosauria</taxon>
        <taxon>Saurischia</taxon>
        <taxon>Theropoda</taxon>
        <taxon>Coelurosauria</taxon>
        <taxon>Aves</taxon>
        <taxon>Neognathae</taxon>
        <taxon>Neoaves</taxon>
        <taxon>Telluraves</taxon>
        <taxon>Accipitrimorphae</taxon>
        <taxon>Accipitriformes</taxon>
        <taxon>Accipitridae</taxon>
        <taxon>Accipitrinae</taxon>
        <taxon>Accipiter</taxon>
    </lineage>
</organism>
<proteinExistence type="predicted"/>
<keyword evidence="2" id="KW-1185">Reference proteome</keyword>
<name>A0A8B9MVQ8_9AVES</name>
<sequence>RQLSAWPCVQAAEVIHSARDKGPWRALHQVIPFPLEAYVLPCRLDAKRIRGSTKAF</sequence>
<dbReference type="Proteomes" id="UP000694541">
    <property type="component" value="Unplaced"/>
</dbReference>
<protein>
    <submittedName>
        <fullName evidence="1">Uncharacterized protein</fullName>
    </submittedName>
</protein>